<name>A0A7S2Y7J8_9STRA</name>
<feature type="region of interest" description="Disordered" evidence="5">
    <location>
        <begin position="155"/>
        <end position="211"/>
    </location>
</feature>
<evidence type="ECO:0000259" key="6">
    <source>
        <dbReference type="PROSITE" id="PS51886"/>
    </source>
</evidence>
<sequence>MMVSQNQEAQQSNTLRNISNMKMLAEEAQAREEQVERPSPPKKETPQMVRRASFSEAEAFFLHQLFVDDNSSSNVASNTATATAEPAQETTKALTDEMLFSVPPKMTVNDASSRPKLPPSHQKARRRSTVDLWKAHADGITPAILKRKGSLVRKSSTFNDNDGEARRDSELLQAPDETQDGDEDASDAASDVEVRPEKEMDDVSVASSWDEEEEHDFDTWEVLKDEYAADFGFDYDANKVSMDSIIDDEEVGNTFRILGTSADDVSCMPHVLSPPLMDALTNFLPTDIQGENFWMRYSLVRDGASLETMKQYVRAATYTIMAIETRNGEVFGSFTSSAWRTNLGFFGSMPSFVWKMRHSRRSKCTSLFEQAQLESEIDVFMCQNQNQFVQMCRHDAMAVGGDDGAEPIDEFNVPAAMEDVETGGFAIALEEDLMCGTTSPSKTFKSPALYGSGAKTAVFDVAGLEIWSFTPCLDVKSAEKLEMTKYFIEESMRGSSHSVESDRSFGSRDLIQEKFYRRVGDDLESEERRQRWQYANMMNPSDGTSRGLGATPRFVN</sequence>
<feature type="region of interest" description="Disordered" evidence="5">
    <location>
        <begin position="537"/>
        <end position="556"/>
    </location>
</feature>
<gene>
    <name evidence="7" type="ORF">APAL1065_LOCUS8341</name>
</gene>
<comment type="similarity">
    <text evidence="2">Belongs to the OXR1 family.</text>
</comment>
<protein>
    <recommendedName>
        <fullName evidence="4">Oxidation resistance protein 1</fullName>
    </recommendedName>
</protein>
<dbReference type="SMART" id="SM00584">
    <property type="entry name" value="TLDc"/>
    <property type="match status" value="1"/>
</dbReference>
<feature type="domain" description="TLDc" evidence="6">
    <location>
        <begin position="270"/>
        <end position="470"/>
    </location>
</feature>
<dbReference type="PANTHER" id="PTHR23354:SF62">
    <property type="entry name" value="MUSTARD, ISOFORM V"/>
    <property type="match status" value="1"/>
</dbReference>
<dbReference type="Pfam" id="PF07534">
    <property type="entry name" value="TLD"/>
    <property type="match status" value="1"/>
</dbReference>
<evidence type="ECO:0000256" key="4">
    <source>
        <dbReference type="ARBA" id="ARBA00040604"/>
    </source>
</evidence>
<dbReference type="PROSITE" id="PS51886">
    <property type="entry name" value="TLDC"/>
    <property type="match status" value="1"/>
</dbReference>
<dbReference type="EMBL" id="HBHT01012424">
    <property type="protein sequence ID" value="CAD9957604.1"/>
    <property type="molecule type" value="Transcribed_RNA"/>
</dbReference>
<accession>A0A7S2Y7J8</accession>
<evidence type="ECO:0000256" key="3">
    <source>
        <dbReference type="ARBA" id="ARBA00023128"/>
    </source>
</evidence>
<feature type="compositionally biased region" description="Polar residues" evidence="5">
    <location>
        <begin position="1"/>
        <end position="20"/>
    </location>
</feature>
<comment type="subcellular location">
    <subcellularLocation>
        <location evidence="1">Mitochondrion</location>
    </subcellularLocation>
</comment>
<evidence type="ECO:0000313" key="7">
    <source>
        <dbReference type="EMBL" id="CAD9957604.1"/>
    </source>
</evidence>
<dbReference type="GO" id="GO:0005739">
    <property type="term" value="C:mitochondrion"/>
    <property type="evidence" value="ECO:0007669"/>
    <property type="project" value="UniProtKB-SubCell"/>
</dbReference>
<feature type="region of interest" description="Disordered" evidence="5">
    <location>
        <begin position="1"/>
        <end position="49"/>
    </location>
</feature>
<dbReference type="InterPro" id="IPR006571">
    <property type="entry name" value="TLDc_dom"/>
</dbReference>
<evidence type="ECO:0000256" key="2">
    <source>
        <dbReference type="ARBA" id="ARBA00009540"/>
    </source>
</evidence>
<feature type="compositionally biased region" description="Basic and acidic residues" evidence="5">
    <location>
        <begin position="24"/>
        <end position="45"/>
    </location>
</feature>
<keyword evidence="3" id="KW-0496">Mitochondrion</keyword>
<organism evidence="7">
    <name type="scientific">Entomoneis paludosa</name>
    <dbReference type="NCBI Taxonomy" id="265537"/>
    <lineage>
        <taxon>Eukaryota</taxon>
        <taxon>Sar</taxon>
        <taxon>Stramenopiles</taxon>
        <taxon>Ochrophyta</taxon>
        <taxon>Bacillariophyta</taxon>
        <taxon>Bacillariophyceae</taxon>
        <taxon>Bacillariophycidae</taxon>
        <taxon>Entomoneidaceae</taxon>
        <taxon>Entomoneis</taxon>
    </lineage>
</organism>
<evidence type="ECO:0000256" key="5">
    <source>
        <dbReference type="SAM" id="MobiDB-lite"/>
    </source>
</evidence>
<dbReference type="PANTHER" id="PTHR23354">
    <property type="entry name" value="NUCLEOLAR PROTEIN 7/ESTROGEN RECEPTOR COACTIVATOR-RELATED"/>
    <property type="match status" value="1"/>
</dbReference>
<evidence type="ECO:0000256" key="1">
    <source>
        <dbReference type="ARBA" id="ARBA00004173"/>
    </source>
</evidence>
<feature type="compositionally biased region" description="Acidic residues" evidence="5">
    <location>
        <begin position="177"/>
        <end position="186"/>
    </location>
</feature>
<proteinExistence type="inferred from homology"/>
<reference evidence="7" key="1">
    <citation type="submission" date="2021-01" db="EMBL/GenBank/DDBJ databases">
        <authorList>
            <person name="Corre E."/>
            <person name="Pelletier E."/>
            <person name="Niang G."/>
            <person name="Scheremetjew M."/>
            <person name="Finn R."/>
            <person name="Kale V."/>
            <person name="Holt S."/>
            <person name="Cochrane G."/>
            <person name="Meng A."/>
            <person name="Brown T."/>
            <person name="Cohen L."/>
        </authorList>
    </citation>
    <scope>NUCLEOTIDE SEQUENCE</scope>
    <source>
        <strain evidence="7">CCMP125</strain>
    </source>
</reference>
<dbReference type="AlphaFoldDB" id="A0A7S2Y7J8"/>
<feature type="region of interest" description="Disordered" evidence="5">
    <location>
        <begin position="71"/>
        <end position="90"/>
    </location>
</feature>
<feature type="region of interest" description="Disordered" evidence="5">
    <location>
        <begin position="105"/>
        <end position="129"/>
    </location>
</feature>